<keyword evidence="13 18" id="KW-0862">Zinc</keyword>
<dbReference type="Pfam" id="PF24621">
    <property type="entry name" value="DHQS_C"/>
    <property type="match status" value="1"/>
</dbReference>
<feature type="binding site" evidence="18">
    <location>
        <position position="268"/>
    </location>
    <ligand>
        <name>Zn(2+)</name>
        <dbReference type="ChEBI" id="CHEBI:29105"/>
    </ligand>
</feature>
<dbReference type="HAMAP" id="MF_00110">
    <property type="entry name" value="DHQ_synthase"/>
    <property type="match status" value="1"/>
</dbReference>
<keyword evidence="14 18" id="KW-0520">NAD</keyword>
<evidence type="ECO:0000256" key="3">
    <source>
        <dbReference type="ARBA" id="ARBA00003485"/>
    </source>
</evidence>
<feature type="binding site" evidence="18">
    <location>
        <position position="251"/>
    </location>
    <ligand>
        <name>Zn(2+)</name>
        <dbReference type="ChEBI" id="CHEBI:29105"/>
    </ligand>
</feature>
<dbReference type="Proteomes" id="UP000604381">
    <property type="component" value="Unassembled WGS sequence"/>
</dbReference>
<keyword evidence="22" id="KW-1185">Reference proteome</keyword>
<evidence type="ECO:0000256" key="9">
    <source>
        <dbReference type="ARBA" id="ARBA00022490"/>
    </source>
</evidence>
<protein>
    <recommendedName>
        <fullName evidence="8 18">3-dehydroquinate synthase</fullName>
        <shortName evidence="18">DHQS</shortName>
        <ecNumber evidence="7 18">4.2.3.4</ecNumber>
    </recommendedName>
</protein>
<proteinExistence type="inferred from homology"/>
<dbReference type="GO" id="GO:0046872">
    <property type="term" value="F:metal ion binding"/>
    <property type="evidence" value="ECO:0007669"/>
    <property type="project" value="UniProtKB-KW"/>
</dbReference>
<dbReference type="InterPro" id="IPR030960">
    <property type="entry name" value="DHQS/DOIS_N"/>
</dbReference>
<keyword evidence="17 18" id="KW-0170">Cobalt</keyword>
<comment type="caution">
    <text evidence="21">The sequence shown here is derived from an EMBL/GenBank/DDBJ whole genome shotgun (WGS) entry which is preliminary data.</text>
</comment>
<dbReference type="GO" id="GO:0003856">
    <property type="term" value="F:3-dehydroquinate synthase activity"/>
    <property type="evidence" value="ECO:0007669"/>
    <property type="project" value="UniProtKB-UniRule"/>
</dbReference>
<evidence type="ECO:0000256" key="10">
    <source>
        <dbReference type="ARBA" id="ARBA00022605"/>
    </source>
</evidence>
<dbReference type="AlphaFoldDB" id="A0A930UBX2"/>
<dbReference type="GO" id="GO:0009423">
    <property type="term" value="P:chorismate biosynthetic process"/>
    <property type="evidence" value="ECO:0007669"/>
    <property type="project" value="UniProtKB-UniRule"/>
</dbReference>
<evidence type="ECO:0000256" key="12">
    <source>
        <dbReference type="ARBA" id="ARBA00022741"/>
    </source>
</evidence>
<dbReference type="InterPro" id="IPR056179">
    <property type="entry name" value="DHQS_C"/>
</dbReference>
<evidence type="ECO:0000256" key="16">
    <source>
        <dbReference type="ARBA" id="ARBA00023239"/>
    </source>
</evidence>
<dbReference type="EC" id="4.2.3.4" evidence="7 18"/>
<feature type="binding site" evidence="18">
    <location>
        <position position="144"/>
    </location>
    <ligand>
        <name>NAD(+)</name>
        <dbReference type="ChEBI" id="CHEBI:57540"/>
    </ligand>
</feature>
<evidence type="ECO:0000259" key="20">
    <source>
        <dbReference type="Pfam" id="PF24621"/>
    </source>
</evidence>
<evidence type="ECO:0000256" key="17">
    <source>
        <dbReference type="ARBA" id="ARBA00023285"/>
    </source>
</evidence>
<keyword evidence="9 18" id="KW-0963">Cytoplasm</keyword>
<dbReference type="CDD" id="cd08195">
    <property type="entry name" value="DHQS"/>
    <property type="match status" value="1"/>
</dbReference>
<feature type="binding site" evidence="18">
    <location>
        <position position="186"/>
    </location>
    <ligand>
        <name>Zn(2+)</name>
        <dbReference type="ChEBI" id="CHEBI:29105"/>
    </ligand>
</feature>
<feature type="binding site" evidence="18">
    <location>
        <begin position="131"/>
        <end position="132"/>
    </location>
    <ligand>
        <name>NAD(+)</name>
        <dbReference type="ChEBI" id="CHEBI:57540"/>
    </ligand>
</feature>
<evidence type="ECO:0000256" key="14">
    <source>
        <dbReference type="ARBA" id="ARBA00023027"/>
    </source>
</evidence>
<dbReference type="EMBL" id="JADHEI010000033">
    <property type="protein sequence ID" value="MBF2735090.1"/>
    <property type="molecule type" value="Genomic_DNA"/>
</dbReference>
<gene>
    <name evidence="18 21" type="primary">aroB</name>
    <name evidence="21" type="ORF">ISN26_03240</name>
</gene>
<accession>A0A930UBX2</accession>
<keyword evidence="12 18" id="KW-0547">Nucleotide-binding</keyword>
<dbReference type="SUPFAM" id="SSF56796">
    <property type="entry name" value="Dehydroquinate synthase-like"/>
    <property type="match status" value="1"/>
</dbReference>
<comment type="pathway">
    <text evidence="5 18">Metabolic intermediate biosynthesis; chorismate biosynthesis; chorismate from D-erythrose 4-phosphate and phosphoenolpyruvate: step 2/7.</text>
</comment>
<evidence type="ECO:0000256" key="1">
    <source>
        <dbReference type="ARBA" id="ARBA00001393"/>
    </source>
</evidence>
<comment type="similarity">
    <text evidence="6 18">Belongs to the sugar phosphate cyclases superfamily. Dehydroquinate synthase family.</text>
</comment>
<dbReference type="GO" id="GO:0009073">
    <property type="term" value="P:aromatic amino acid family biosynthetic process"/>
    <property type="evidence" value="ECO:0007669"/>
    <property type="project" value="UniProtKB-KW"/>
</dbReference>
<evidence type="ECO:0000256" key="5">
    <source>
        <dbReference type="ARBA" id="ARBA00004661"/>
    </source>
</evidence>
<feature type="binding site" evidence="18">
    <location>
        <position position="153"/>
    </location>
    <ligand>
        <name>NAD(+)</name>
        <dbReference type="ChEBI" id="CHEBI:57540"/>
    </ligand>
</feature>
<comment type="cofactor">
    <cofactor evidence="2 18">
        <name>NAD(+)</name>
        <dbReference type="ChEBI" id="CHEBI:57540"/>
    </cofactor>
</comment>
<dbReference type="PIRSF" id="PIRSF001455">
    <property type="entry name" value="DHQ_synth"/>
    <property type="match status" value="1"/>
</dbReference>
<evidence type="ECO:0000313" key="21">
    <source>
        <dbReference type="EMBL" id="MBF2735090.1"/>
    </source>
</evidence>
<dbReference type="GO" id="GO:0000166">
    <property type="term" value="F:nucleotide binding"/>
    <property type="evidence" value="ECO:0007669"/>
    <property type="project" value="UniProtKB-KW"/>
</dbReference>
<evidence type="ECO:0000259" key="19">
    <source>
        <dbReference type="Pfam" id="PF01761"/>
    </source>
</evidence>
<evidence type="ECO:0000256" key="13">
    <source>
        <dbReference type="ARBA" id="ARBA00022833"/>
    </source>
</evidence>
<comment type="cofactor">
    <cofactor evidence="18">
        <name>Co(2+)</name>
        <dbReference type="ChEBI" id="CHEBI:48828"/>
    </cofactor>
    <cofactor evidence="18">
        <name>Zn(2+)</name>
        <dbReference type="ChEBI" id="CHEBI:29105"/>
    </cofactor>
    <text evidence="18">Binds 1 divalent metal cation per subunit. Can use either Co(2+) or Zn(2+).</text>
</comment>
<keyword evidence="11 18" id="KW-0479">Metal-binding</keyword>
<comment type="catalytic activity">
    <reaction evidence="1 18">
        <text>7-phospho-2-dehydro-3-deoxy-D-arabino-heptonate = 3-dehydroquinate + phosphate</text>
        <dbReference type="Rhea" id="RHEA:21968"/>
        <dbReference type="ChEBI" id="CHEBI:32364"/>
        <dbReference type="ChEBI" id="CHEBI:43474"/>
        <dbReference type="ChEBI" id="CHEBI:58394"/>
        <dbReference type="EC" id="4.2.3.4"/>
    </reaction>
</comment>
<comment type="subcellular location">
    <subcellularLocation>
        <location evidence="4 18">Cytoplasm</location>
    </subcellularLocation>
</comment>
<evidence type="ECO:0000256" key="18">
    <source>
        <dbReference type="HAMAP-Rule" id="MF_00110"/>
    </source>
</evidence>
<dbReference type="Pfam" id="PF01761">
    <property type="entry name" value="DHQ_synthase"/>
    <property type="match status" value="1"/>
</dbReference>
<evidence type="ECO:0000256" key="11">
    <source>
        <dbReference type="ARBA" id="ARBA00022723"/>
    </source>
</evidence>
<name>A0A930UBX2_9GAMM</name>
<evidence type="ECO:0000313" key="22">
    <source>
        <dbReference type="Proteomes" id="UP000604381"/>
    </source>
</evidence>
<evidence type="ECO:0000256" key="8">
    <source>
        <dbReference type="ARBA" id="ARBA00017684"/>
    </source>
</evidence>
<evidence type="ECO:0000256" key="6">
    <source>
        <dbReference type="ARBA" id="ARBA00005412"/>
    </source>
</evidence>
<comment type="function">
    <text evidence="3 18">Catalyzes the conversion of 3-deoxy-D-arabino-heptulosonate 7-phosphate (DAHP) to dehydroquinate (DHQ).</text>
</comment>
<dbReference type="Gene3D" id="1.20.1090.10">
    <property type="entry name" value="Dehydroquinate synthase-like - alpha domain"/>
    <property type="match status" value="1"/>
</dbReference>
<evidence type="ECO:0000256" key="7">
    <source>
        <dbReference type="ARBA" id="ARBA00013031"/>
    </source>
</evidence>
<dbReference type="NCBIfam" id="TIGR01357">
    <property type="entry name" value="aroB"/>
    <property type="match status" value="1"/>
</dbReference>
<reference evidence="21" key="1">
    <citation type="submission" date="2020-10" db="EMBL/GenBank/DDBJ databases">
        <title>An improved Amphimedon queenslandica hologenome assembly reveals how three proteobacterial symbionts can extend the metabolic phenotypic of their marine sponge host.</title>
        <authorList>
            <person name="Degnan B."/>
            <person name="Degnan S."/>
            <person name="Xiang X."/>
        </authorList>
    </citation>
    <scope>NUCLEOTIDE SEQUENCE</scope>
    <source>
        <strain evidence="21">AqS2</strain>
    </source>
</reference>
<dbReference type="Gene3D" id="3.40.50.1970">
    <property type="match status" value="1"/>
</dbReference>
<dbReference type="PANTHER" id="PTHR43622:SF7">
    <property type="entry name" value="3-DEHYDROQUINATE SYNTHASE, CHLOROPLASTIC"/>
    <property type="match status" value="1"/>
</dbReference>
<dbReference type="InterPro" id="IPR030963">
    <property type="entry name" value="DHQ_synth_fam"/>
</dbReference>
<keyword evidence="16 18" id="KW-0456">Lyase</keyword>
<dbReference type="GO" id="GO:0008652">
    <property type="term" value="P:amino acid biosynthetic process"/>
    <property type="evidence" value="ECO:0007669"/>
    <property type="project" value="UniProtKB-KW"/>
</dbReference>
<keyword evidence="15 18" id="KW-0057">Aromatic amino acid biosynthesis</keyword>
<dbReference type="InterPro" id="IPR050071">
    <property type="entry name" value="Dehydroquinate_synthase"/>
</dbReference>
<organism evidence="21 22">
    <name type="scientific">Candidatus Amphirhobacter heronislandensis</name>
    <dbReference type="NCBI Taxonomy" id="1732024"/>
    <lineage>
        <taxon>Bacteria</taxon>
        <taxon>Pseudomonadati</taxon>
        <taxon>Pseudomonadota</taxon>
        <taxon>Gammaproteobacteria</taxon>
        <taxon>Candidatus Tethybacterales</taxon>
        <taxon>Candidatus Tethybacteraceae</taxon>
        <taxon>Candidatus Amphirhobacter</taxon>
    </lineage>
</organism>
<feature type="domain" description="3-dehydroquinate synthase N-terminal" evidence="19">
    <location>
        <begin position="69"/>
        <end position="181"/>
    </location>
</feature>
<dbReference type="InterPro" id="IPR016037">
    <property type="entry name" value="DHQ_synth_AroB"/>
</dbReference>
<evidence type="ECO:0000256" key="2">
    <source>
        <dbReference type="ARBA" id="ARBA00001911"/>
    </source>
</evidence>
<keyword evidence="10 18" id="KW-0028">Amino-acid biosynthesis</keyword>
<evidence type="ECO:0000256" key="4">
    <source>
        <dbReference type="ARBA" id="ARBA00004496"/>
    </source>
</evidence>
<sequence>MSVRKVSVAAAGGSYDVVIGAGVLEALAAVPLAEGERAAVIADAGAWAKHGAAVLAACKQAHGREPPVFEVPAGEASKSWEQLERACAFLAEQRIARQDLLIACGGGMATDLGGFAAAAWMRGIRHVAIPTTLLAQVDAAVGGKTGINIAAGKNLVGSFHQPRLVIADVALLTTLPPREFSAGLAECVKHAVLDAGLYAHTREHSDEIAKGVDADPAVLAELVERNVAFKAAVVAADEREGGRRMLLNLGHTFAHALETVTGYGRYLHGEAVSLGLLAACRLAARLGLLTQDKLADELAELLQKFSLPVSWPEIDPEELLKTMSLDKKVAEGKLRFVLPEAAGEVSVVPGVDPAEVRATLKELA</sequence>
<dbReference type="GO" id="GO:0005737">
    <property type="term" value="C:cytoplasm"/>
    <property type="evidence" value="ECO:0007669"/>
    <property type="project" value="UniProtKB-SubCell"/>
</dbReference>
<feature type="domain" description="3-dehydroquinate synthase C-terminal" evidence="20">
    <location>
        <begin position="183"/>
        <end position="329"/>
    </location>
</feature>
<comment type="caution">
    <text evidence="18">Lacks conserved residue(s) required for the propagation of feature annotation.</text>
</comment>
<dbReference type="PANTHER" id="PTHR43622">
    <property type="entry name" value="3-DEHYDROQUINATE SYNTHASE"/>
    <property type="match status" value="1"/>
</dbReference>
<evidence type="ECO:0000256" key="15">
    <source>
        <dbReference type="ARBA" id="ARBA00023141"/>
    </source>
</evidence>